<feature type="compositionally biased region" description="Low complexity" evidence="1">
    <location>
        <begin position="291"/>
        <end position="305"/>
    </location>
</feature>
<protein>
    <submittedName>
        <fullName evidence="2">Uncharacterized protein</fullName>
    </submittedName>
</protein>
<gene>
    <name evidence="2" type="ORF">LCPAC104_01680</name>
</gene>
<reference evidence="2" key="1">
    <citation type="journal article" date="2019" name="MBio">
        <title>Virus Genomes from Deep Sea Sediments Expand the Ocean Megavirome and Support Independent Origins of Viral Gigantism.</title>
        <authorList>
            <person name="Backstrom D."/>
            <person name="Yutin N."/>
            <person name="Jorgensen S.L."/>
            <person name="Dharamshi J."/>
            <person name="Homa F."/>
            <person name="Zaremba-Niedwiedzka K."/>
            <person name="Spang A."/>
            <person name="Wolf Y.I."/>
            <person name="Koonin E.V."/>
            <person name="Ettema T.J."/>
        </authorList>
    </citation>
    <scope>NUCLEOTIDE SEQUENCE</scope>
</reference>
<proteinExistence type="predicted"/>
<accession>A0A481Z7J8</accession>
<name>A0A481Z7J8_9VIRU</name>
<evidence type="ECO:0000313" key="2">
    <source>
        <dbReference type="EMBL" id="QBK90671.1"/>
    </source>
</evidence>
<sequence>MVFNKEDFINNLYNFINLCLKIIEKDKKNNPLKYVDSNGINIEFHLEKYMKLYEVSIKRKMIEKHKEVFNKFFKEYPFSGMKSYSDDEFIKNGNICIIFGDKEMESGGGIIKDNPFIIHLSLIYNISLILSKKAIEITEKKEDEEINNFPEINYPLILLLYLYKIFDSIIDDNVKIKEIIKSIKDEVGGSDNVIDSMNGMNNKLTKGIGTIVELAKTFAGGMGLEVPDDVENSVGEITKTITKIISNSNTKNLLGSIVSNTKKSGNINDIIQNTFNDTGFRNSLMETIKSTTESSISSSSKMVTSEPDEEISYLDKV</sequence>
<dbReference type="EMBL" id="MK500495">
    <property type="protein sequence ID" value="QBK90671.1"/>
    <property type="molecule type" value="Genomic_DNA"/>
</dbReference>
<evidence type="ECO:0000256" key="1">
    <source>
        <dbReference type="SAM" id="MobiDB-lite"/>
    </source>
</evidence>
<feature type="region of interest" description="Disordered" evidence="1">
    <location>
        <begin position="291"/>
        <end position="317"/>
    </location>
</feature>
<feature type="compositionally biased region" description="Acidic residues" evidence="1">
    <location>
        <begin position="306"/>
        <end position="317"/>
    </location>
</feature>
<organism evidence="2">
    <name type="scientific">Pithovirus LCPAC104</name>
    <dbReference type="NCBI Taxonomy" id="2506589"/>
    <lineage>
        <taxon>Viruses</taxon>
        <taxon>Pithoviruses</taxon>
    </lineage>
</organism>